<dbReference type="InterPro" id="IPR029058">
    <property type="entry name" value="AB_hydrolase_fold"/>
</dbReference>
<evidence type="ECO:0000313" key="2">
    <source>
        <dbReference type="EMBL" id="KGM19210.1"/>
    </source>
</evidence>
<dbReference type="SUPFAM" id="SSF53474">
    <property type="entry name" value="alpha/beta-Hydrolases"/>
    <property type="match status" value="1"/>
</dbReference>
<dbReference type="Proteomes" id="UP000030145">
    <property type="component" value="Unassembled WGS sequence"/>
</dbReference>
<dbReference type="EMBL" id="JRVJ01000003">
    <property type="protein sequence ID" value="KGM19210.1"/>
    <property type="molecule type" value="Genomic_DNA"/>
</dbReference>
<protein>
    <recommendedName>
        <fullName evidence="4">Alpha/beta hydrolase</fullName>
    </recommendedName>
</protein>
<comment type="caution">
    <text evidence="2">The sequence shown here is derived from an EMBL/GenBank/DDBJ whole genome shotgun (WGS) entry which is preliminary data.</text>
</comment>
<evidence type="ECO:0000256" key="1">
    <source>
        <dbReference type="SAM" id="MobiDB-lite"/>
    </source>
</evidence>
<name>A0A0A2DJ20_9CORY</name>
<organism evidence="2 3">
    <name type="scientific">Corynebacterium auriscanis</name>
    <dbReference type="NCBI Taxonomy" id="99807"/>
    <lineage>
        <taxon>Bacteria</taxon>
        <taxon>Bacillati</taxon>
        <taxon>Actinomycetota</taxon>
        <taxon>Actinomycetes</taxon>
        <taxon>Mycobacteriales</taxon>
        <taxon>Corynebacteriaceae</taxon>
        <taxon>Corynebacterium</taxon>
    </lineage>
</organism>
<gene>
    <name evidence="2" type="ORF">MA47_01830</name>
</gene>
<reference evidence="2 3" key="1">
    <citation type="submission" date="2014-10" db="EMBL/GenBank/DDBJ databases">
        <title>Whole Genome sequence of Corynebacterium auriscanis strain CIP 106629.</title>
        <authorList>
            <person name="Hassan S.S."/>
            <person name="Jamal S.B."/>
            <person name="Tiwari S."/>
            <person name="Oliveira L.D.C."/>
            <person name="Souza F."/>
            <person name="Mariano D.C."/>
            <person name="Almeida S."/>
            <person name="Dorella F."/>
            <person name="Pereira F."/>
            <person name="Carvalho A."/>
            <person name="Leal C.A."/>
            <person name="Soares S.D.C."/>
            <person name="Figueiredo H.C."/>
            <person name="Silva A."/>
            <person name="Azevedo V.A."/>
        </authorList>
    </citation>
    <scope>NUCLEOTIDE SEQUENCE [LARGE SCALE GENOMIC DNA]</scope>
    <source>
        <strain evidence="2 3">CIP 106629</strain>
    </source>
</reference>
<evidence type="ECO:0008006" key="4">
    <source>
        <dbReference type="Google" id="ProtNLM"/>
    </source>
</evidence>
<feature type="region of interest" description="Disordered" evidence="1">
    <location>
        <begin position="1"/>
        <end position="20"/>
    </location>
</feature>
<dbReference type="AlphaFoldDB" id="A0A0A2DJ20"/>
<dbReference type="Gene3D" id="3.40.50.1820">
    <property type="entry name" value="alpha/beta hydrolase"/>
    <property type="match status" value="1"/>
</dbReference>
<accession>A0A0A2DJ20</accession>
<evidence type="ECO:0000313" key="3">
    <source>
        <dbReference type="Proteomes" id="UP000030145"/>
    </source>
</evidence>
<sequence>METTQTPNSDILNLPSKPGDIQQGVQPLTPAEQVSQLSDYFEDNYPELFHSLIADEGAQYRAQGDAVPPDLIATTESLWARFPDLLTHASLLVLGAGLDHRMPHVAQLKPETQVSEWAHITPELPALPEGIRAQVIKPSNPTGQLAISLHGGPGWFGDGASHDFLWMPLFAAIAEQSGTTIVDLTFPLPGNNGWSWEPAQRAVEEAANTILDSADALDCTGEAPALVPFGSGILAAATAAERFDRFLFMTPRVPSKGFARLLRGASVYVSLASQDSRADSEANVRAYFDATDAEVEYDLNESEHLIAAPAVWRERVAKAATWLRGPN</sequence>
<proteinExistence type="predicted"/>
<keyword evidence="3" id="KW-1185">Reference proteome</keyword>
<feature type="compositionally biased region" description="Polar residues" evidence="1">
    <location>
        <begin position="1"/>
        <end position="11"/>
    </location>
</feature>